<dbReference type="AlphaFoldDB" id="A0A9X1NPP7"/>
<evidence type="ECO:0000313" key="4">
    <source>
        <dbReference type="Proteomes" id="UP001138997"/>
    </source>
</evidence>
<proteinExistence type="predicted"/>
<reference evidence="3" key="1">
    <citation type="submission" date="2021-11" db="EMBL/GenBank/DDBJ databases">
        <title>Streptomyces corallinus and Kineosporia corallina sp. nov., two new coral-derived marine actinobacteria.</title>
        <authorList>
            <person name="Buangrab K."/>
            <person name="Sutthacheep M."/>
            <person name="Yeemin T."/>
            <person name="Harunari E."/>
            <person name="Igarashi Y."/>
            <person name="Sripreechasak P."/>
            <person name="Kanchanasin P."/>
            <person name="Tanasupawat S."/>
            <person name="Phongsopitanun W."/>
        </authorList>
    </citation>
    <scope>NUCLEOTIDE SEQUENCE</scope>
    <source>
        <strain evidence="3">JCM 31032</strain>
    </source>
</reference>
<gene>
    <name evidence="3" type="ORF">LR394_39510</name>
</gene>
<organism evidence="3 4">
    <name type="scientific">Kineosporia babensis</name>
    <dbReference type="NCBI Taxonomy" id="499548"/>
    <lineage>
        <taxon>Bacteria</taxon>
        <taxon>Bacillati</taxon>
        <taxon>Actinomycetota</taxon>
        <taxon>Actinomycetes</taxon>
        <taxon>Kineosporiales</taxon>
        <taxon>Kineosporiaceae</taxon>
        <taxon>Kineosporia</taxon>
    </lineage>
</organism>
<keyword evidence="2" id="KW-1133">Transmembrane helix</keyword>
<dbReference type="EMBL" id="JAJOMB010000038">
    <property type="protein sequence ID" value="MCD5317001.1"/>
    <property type="molecule type" value="Genomic_DNA"/>
</dbReference>
<evidence type="ECO:0000256" key="1">
    <source>
        <dbReference type="SAM" id="MobiDB-lite"/>
    </source>
</evidence>
<keyword evidence="2" id="KW-0812">Transmembrane</keyword>
<keyword evidence="4" id="KW-1185">Reference proteome</keyword>
<feature type="transmembrane region" description="Helical" evidence="2">
    <location>
        <begin position="46"/>
        <end position="68"/>
    </location>
</feature>
<name>A0A9X1NPP7_9ACTN</name>
<feature type="region of interest" description="Disordered" evidence="1">
    <location>
        <begin position="1"/>
        <end position="39"/>
    </location>
</feature>
<sequence>MSNEWQNAPRHTNPGQYESGPAPQYYGGPQYQQQPPKKSHKLRNTLLALTALFVLGGLGSCAALVLVAGNAVDEAVTAVEEEDAQPGGPDNPLEIEIGKPFEVAGFEYKKGWKASEDVLGSVDVRKLRVTNNREDKDSALIDIKFWKGTEVVATTSCTSDPIDVGTTVTLSCLSGDDWVKGFDRVTVNDTF</sequence>
<evidence type="ECO:0000256" key="2">
    <source>
        <dbReference type="SAM" id="Phobius"/>
    </source>
</evidence>
<feature type="compositionally biased region" description="Low complexity" evidence="1">
    <location>
        <begin position="20"/>
        <end position="36"/>
    </location>
</feature>
<evidence type="ECO:0000313" key="3">
    <source>
        <dbReference type="EMBL" id="MCD5317001.1"/>
    </source>
</evidence>
<keyword evidence="2" id="KW-0472">Membrane</keyword>
<comment type="caution">
    <text evidence="3">The sequence shown here is derived from an EMBL/GenBank/DDBJ whole genome shotgun (WGS) entry which is preliminary data.</text>
</comment>
<dbReference type="RefSeq" id="WP_231449853.1">
    <property type="nucleotide sequence ID" value="NZ_JAJOMB010000038.1"/>
</dbReference>
<dbReference type="Proteomes" id="UP001138997">
    <property type="component" value="Unassembled WGS sequence"/>
</dbReference>
<feature type="compositionally biased region" description="Polar residues" evidence="1">
    <location>
        <begin position="1"/>
        <end position="16"/>
    </location>
</feature>
<accession>A0A9X1NPP7</accession>
<protein>
    <submittedName>
        <fullName evidence="3">Uncharacterized protein</fullName>
    </submittedName>
</protein>